<feature type="compositionally biased region" description="Low complexity" evidence="1">
    <location>
        <begin position="503"/>
        <end position="512"/>
    </location>
</feature>
<feature type="transmembrane region" description="Helical" evidence="2">
    <location>
        <begin position="86"/>
        <end position="106"/>
    </location>
</feature>
<name>A0A9P6SN42_9FUNG</name>
<dbReference type="InterPro" id="IPR031606">
    <property type="entry name" value="Kch1/2"/>
</dbReference>
<proteinExistence type="predicted"/>
<dbReference type="PANTHER" id="PTHR36424:SF1">
    <property type="entry name" value="LOW AFFINITY K(+) TRANSPORTER 1-RELATED"/>
    <property type="match status" value="1"/>
</dbReference>
<dbReference type="EMBL" id="JAAAHW010003653">
    <property type="protein sequence ID" value="KAF9981843.1"/>
    <property type="molecule type" value="Genomic_DNA"/>
</dbReference>
<dbReference type="Proteomes" id="UP000749646">
    <property type="component" value="Unassembled WGS sequence"/>
</dbReference>
<comment type="caution">
    <text evidence="3">The sequence shown here is derived from an EMBL/GenBank/DDBJ whole genome shotgun (WGS) entry which is preliminary data.</text>
</comment>
<evidence type="ECO:0000256" key="2">
    <source>
        <dbReference type="SAM" id="Phobius"/>
    </source>
</evidence>
<dbReference type="GO" id="GO:0015079">
    <property type="term" value="F:potassium ion transmembrane transporter activity"/>
    <property type="evidence" value="ECO:0007669"/>
    <property type="project" value="InterPro"/>
</dbReference>
<keyword evidence="4" id="KW-1185">Reference proteome</keyword>
<keyword evidence="2" id="KW-0812">Transmembrane</keyword>
<sequence length="539" mass="60506">MSTDWRRQKVQDHKFDFIDVEDYIDNSAWRKFKYSLVFAIVIKGILIYCADLWTAVNLLVSGNWVSSLGVVDGKIIYGDLEISFNVYKWLFAACIILSFILLVWDIKKAVAIVQSRDISYAFTSMIAYRYYAIKSYAHFCLFEKIHNSKKTIDEVAFFCFFTFRGWKRLMFADGPRQVINGIVLITIVNANKKEYGYSFWTYKLDQMKLITMGVMTFTLSLWLISILLMLAAVVLYIPLVIQIQGNLKEFCCHKIDKRIEEIVKKKAKQRAQEAAKNGKGGDTLQKPTLPNVGLIEEGGRSSPVPGGTPRMQPQQPYMSPAPRKAAPAPNDPYRRQFQQPPPRPYSPGPRPYTPTMDDDGDTRPLRHDNHAQHYHNRNIRRDQQYEFADDQSEVSDGYSAGGGYPISHYPPNPQLQAHRRQPSDTSTVLSGSNQGSVVSGYGPRPAKPHPLQHGQVLSREAGLGHSNMYADTVMLTDMSGAYRGAPNPYGGYGPPTGMGGGVNPNPGGSVMGSVVNSPGYVDQQRGRYQQGPHPPRPHN</sequence>
<feature type="region of interest" description="Disordered" evidence="1">
    <location>
        <begin position="271"/>
        <end position="452"/>
    </location>
</feature>
<keyword evidence="2" id="KW-0472">Membrane</keyword>
<accession>A0A9P6SN42</accession>
<dbReference type="OrthoDB" id="2128042at2759"/>
<dbReference type="AlphaFoldDB" id="A0A9P6SN42"/>
<dbReference type="Pfam" id="PF16944">
    <property type="entry name" value="KCH"/>
    <property type="match status" value="1"/>
</dbReference>
<reference evidence="3" key="1">
    <citation type="journal article" date="2020" name="Fungal Divers.">
        <title>Resolving the Mortierellaceae phylogeny through synthesis of multi-gene phylogenetics and phylogenomics.</title>
        <authorList>
            <person name="Vandepol N."/>
            <person name="Liber J."/>
            <person name="Desiro A."/>
            <person name="Na H."/>
            <person name="Kennedy M."/>
            <person name="Barry K."/>
            <person name="Grigoriev I.V."/>
            <person name="Miller A.N."/>
            <person name="O'Donnell K."/>
            <person name="Stajich J.E."/>
            <person name="Bonito G."/>
        </authorList>
    </citation>
    <scope>NUCLEOTIDE SEQUENCE</scope>
    <source>
        <strain evidence="3">MES-2147</strain>
    </source>
</reference>
<protein>
    <recommendedName>
        <fullName evidence="5">Vacuolar membrane protein</fullName>
    </recommendedName>
</protein>
<feature type="compositionally biased region" description="Pro residues" evidence="1">
    <location>
        <begin position="339"/>
        <end position="352"/>
    </location>
</feature>
<organism evidence="3 4">
    <name type="scientific">Modicella reniformis</name>
    <dbReference type="NCBI Taxonomy" id="1440133"/>
    <lineage>
        <taxon>Eukaryota</taxon>
        <taxon>Fungi</taxon>
        <taxon>Fungi incertae sedis</taxon>
        <taxon>Mucoromycota</taxon>
        <taxon>Mortierellomycotina</taxon>
        <taxon>Mortierellomycetes</taxon>
        <taxon>Mortierellales</taxon>
        <taxon>Mortierellaceae</taxon>
        <taxon>Modicella</taxon>
    </lineage>
</organism>
<feature type="region of interest" description="Disordered" evidence="1">
    <location>
        <begin position="496"/>
        <end position="539"/>
    </location>
</feature>
<feature type="compositionally biased region" description="Polar residues" evidence="1">
    <location>
        <begin position="423"/>
        <end position="437"/>
    </location>
</feature>
<dbReference type="PANTHER" id="PTHR36424">
    <property type="entry name" value="PHEROMONE-REGULATED MEMBRANE PROTEIN 6"/>
    <property type="match status" value="1"/>
</dbReference>
<feature type="transmembrane region" description="Helical" evidence="2">
    <location>
        <begin position="36"/>
        <end position="56"/>
    </location>
</feature>
<feature type="compositionally biased region" description="Basic and acidic residues" evidence="1">
    <location>
        <begin position="361"/>
        <end position="371"/>
    </location>
</feature>
<gene>
    <name evidence="3" type="ORF">BGZ65_003521</name>
</gene>
<evidence type="ECO:0000256" key="1">
    <source>
        <dbReference type="SAM" id="MobiDB-lite"/>
    </source>
</evidence>
<evidence type="ECO:0000313" key="3">
    <source>
        <dbReference type="EMBL" id="KAF9981843.1"/>
    </source>
</evidence>
<evidence type="ECO:0000313" key="4">
    <source>
        <dbReference type="Proteomes" id="UP000749646"/>
    </source>
</evidence>
<feature type="transmembrane region" description="Helical" evidence="2">
    <location>
        <begin position="209"/>
        <end position="237"/>
    </location>
</feature>
<evidence type="ECO:0008006" key="5">
    <source>
        <dbReference type="Google" id="ProtNLM"/>
    </source>
</evidence>
<dbReference type="GO" id="GO:0005886">
    <property type="term" value="C:plasma membrane"/>
    <property type="evidence" value="ECO:0007669"/>
    <property type="project" value="InterPro"/>
</dbReference>
<keyword evidence="2" id="KW-1133">Transmembrane helix</keyword>